<name>A0A9Q0MCW6_BLOTA</name>
<dbReference type="Gene3D" id="3.90.1300.10">
    <property type="entry name" value="Amidase signature (AS) domain"/>
    <property type="match status" value="1"/>
</dbReference>
<dbReference type="PROSITE" id="PS00571">
    <property type="entry name" value="AMIDASES"/>
    <property type="match status" value="1"/>
</dbReference>
<dbReference type="InterPro" id="IPR023631">
    <property type="entry name" value="Amidase_dom"/>
</dbReference>
<feature type="active site" description="Charge relay system" evidence="2">
    <location>
        <position position="198"/>
    </location>
</feature>
<feature type="binding site" evidence="3">
    <location>
        <position position="172"/>
    </location>
    <ligand>
        <name>substrate</name>
    </ligand>
</feature>
<comment type="caution">
    <text evidence="5">The sequence shown here is derived from an EMBL/GenBank/DDBJ whole genome shotgun (WGS) entry which is preliminary data.</text>
</comment>
<reference evidence="5" key="1">
    <citation type="submission" date="2022-12" db="EMBL/GenBank/DDBJ databases">
        <title>Genome assemblies of Blomia tropicalis.</title>
        <authorList>
            <person name="Cui Y."/>
        </authorList>
    </citation>
    <scope>NUCLEOTIDE SEQUENCE</scope>
    <source>
        <tissue evidence="5">Adult mites</tissue>
    </source>
</reference>
<evidence type="ECO:0000313" key="6">
    <source>
        <dbReference type="Proteomes" id="UP001142055"/>
    </source>
</evidence>
<dbReference type="PIRSF" id="PIRSF001221">
    <property type="entry name" value="Amidase_fungi"/>
    <property type="match status" value="1"/>
</dbReference>
<feature type="binding site" evidence="3">
    <location>
        <begin position="219"/>
        <end position="222"/>
    </location>
    <ligand>
        <name>substrate</name>
    </ligand>
</feature>
<dbReference type="SUPFAM" id="SSF75304">
    <property type="entry name" value="Amidase signature (AS) enzymes"/>
    <property type="match status" value="1"/>
</dbReference>
<dbReference type="InterPro" id="IPR036928">
    <property type="entry name" value="AS_sf"/>
</dbReference>
<dbReference type="PANTHER" id="PTHR43372">
    <property type="entry name" value="FATTY-ACID AMIDE HYDROLASE"/>
    <property type="match status" value="1"/>
</dbReference>
<gene>
    <name evidence="5" type="ORF">RDWZM_000025</name>
</gene>
<evidence type="ECO:0000256" key="2">
    <source>
        <dbReference type="PIRSR" id="PIRSR001221-1"/>
    </source>
</evidence>
<feature type="active site" description="Acyl-ester intermediate" evidence="2">
    <location>
        <position position="222"/>
    </location>
</feature>
<protein>
    <recommendedName>
        <fullName evidence="4">Amidase domain-containing protein</fullName>
    </recommendedName>
</protein>
<dbReference type="GO" id="GO:0012505">
    <property type="term" value="C:endomembrane system"/>
    <property type="evidence" value="ECO:0007669"/>
    <property type="project" value="TreeGrafter"/>
</dbReference>
<dbReference type="PANTHER" id="PTHR43372:SF2">
    <property type="entry name" value="IP13792P"/>
    <property type="match status" value="1"/>
</dbReference>
<evidence type="ECO:0000313" key="5">
    <source>
        <dbReference type="EMBL" id="KAJ6221480.1"/>
    </source>
</evidence>
<comment type="similarity">
    <text evidence="1">Belongs to the amidase family.</text>
</comment>
<evidence type="ECO:0000256" key="1">
    <source>
        <dbReference type="ARBA" id="ARBA00009199"/>
    </source>
</evidence>
<dbReference type="EMBL" id="JAPWDV010000001">
    <property type="protein sequence ID" value="KAJ6221480.1"/>
    <property type="molecule type" value="Genomic_DNA"/>
</dbReference>
<dbReference type="InterPro" id="IPR020556">
    <property type="entry name" value="Amidase_CS"/>
</dbReference>
<dbReference type="InterPro" id="IPR052739">
    <property type="entry name" value="FAAH2"/>
</dbReference>
<evidence type="ECO:0000259" key="4">
    <source>
        <dbReference type="Pfam" id="PF01425"/>
    </source>
</evidence>
<proteinExistence type="inferred from homology"/>
<feature type="active site" description="Charge relay system" evidence="2">
    <location>
        <position position="123"/>
    </location>
</feature>
<organism evidence="5 6">
    <name type="scientific">Blomia tropicalis</name>
    <name type="common">Mite</name>
    <dbReference type="NCBI Taxonomy" id="40697"/>
    <lineage>
        <taxon>Eukaryota</taxon>
        <taxon>Metazoa</taxon>
        <taxon>Ecdysozoa</taxon>
        <taxon>Arthropoda</taxon>
        <taxon>Chelicerata</taxon>
        <taxon>Arachnida</taxon>
        <taxon>Acari</taxon>
        <taxon>Acariformes</taxon>
        <taxon>Sarcoptiformes</taxon>
        <taxon>Astigmata</taxon>
        <taxon>Glycyphagoidea</taxon>
        <taxon>Echimyopodidae</taxon>
        <taxon>Blomia</taxon>
    </lineage>
</organism>
<feature type="domain" description="Amidase" evidence="4">
    <location>
        <begin position="61"/>
        <end position="501"/>
    </location>
</feature>
<sequence>MALNFFLRSARVSFDLFMETLGLVYLPQRKRLPPVTNPLLLQSATELVKKIKSGELRSETLVRAYIFRIKEVNGHINALVGDRFESAIEEAKALDDRIARALRNPSSDNVLELPLLGIPFTIKESIAVEGQPCTAGLYSRKDLRMDTDAPIVKKLRDAGAIILGVTNIPEFLLWWDTNNRLYGRTNNPYDLSRISGGSSGGEGALISAGGSLVGLGSDIGGSIRIPSFFCGIFGHKPSSNLITADGHFPYCGHPEREKYMVIGPMCRYAVDMKLIFKQIVNDQTILKLDEPVDLRQTKFYFLTSDNDPFKTSPSNDVINGIKSVRNFLTEEGYTCIDIQLPLLRKSFFMWLTSIADVDSPKLGAEVVERNGELNGWLELVKSFTVGSKFRKITCMNVILENMVHRKDTRDWKVFRDLIDNCQNLKRQLESILDDNSILVLPTLPEKPPKHNGTFLRMNNCGYTAIFNIMECPVTHCTIGLGKDSQMPVGFQMVAKRLNDRFTLAAAELLSDKFGGWTPPFETRLC</sequence>
<feature type="binding site" evidence="3">
    <location>
        <position position="198"/>
    </location>
    <ligand>
        <name>substrate</name>
    </ligand>
</feature>
<dbReference type="Proteomes" id="UP001142055">
    <property type="component" value="Chromosome 1"/>
</dbReference>
<dbReference type="Pfam" id="PF01425">
    <property type="entry name" value="Amidase"/>
    <property type="match status" value="1"/>
</dbReference>
<dbReference type="AlphaFoldDB" id="A0A9Q0MCW6"/>
<evidence type="ECO:0000256" key="3">
    <source>
        <dbReference type="PIRSR" id="PIRSR001221-2"/>
    </source>
</evidence>
<accession>A0A9Q0MCW6</accession>
<keyword evidence="6" id="KW-1185">Reference proteome</keyword>